<dbReference type="InterPro" id="IPR000731">
    <property type="entry name" value="SSD"/>
</dbReference>
<keyword evidence="6 7" id="KW-0472">Membrane</keyword>
<dbReference type="InterPro" id="IPR050545">
    <property type="entry name" value="Mycobact_MmpL"/>
</dbReference>
<feature type="transmembrane region" description="Helical" evidence="7">
    <location>
        <begin position="493"/>
        <end position="513"/>
    </location>
</feature>
<gene>
    <name evidence="9" type="ORF">TVG1035393</name>
</gene>
<evidence type="ECO:0000256" key="3">
    <source>
        <dbReference type="ARBA" id="ARBA00022475"/>
    </source>
</evidence>
<comment type="similarity">
    <text evidence="2">Belongs to the resistance-nodulation-cell division (RND) (TC 2.A.6) family. MmpL subfamily.</text>
</comment>
<evidence type="ECO:0000259" key="8">
    <source>
        <dbReference type="PROSITE" id="PS50156"/>
    </source>
</evidence>
<reference evidence="9 10" key="1">
    <citation type="journal article" date="1999" name="Proc. Jpn. Acad.">
        <title>Determination of the complete genomic DNA sequence of Thermoplasma volvanium GSS1.</title>
        <authorList>
            <person name="Kawashima T."/>
            <person name="Yamamoto Y."/>
            <person name="Aramaki H."/>
            <person name="Nunoshiba T."/>
            <person name="Kawamoto T."/>
            <person name="Watanabe K."/>
            <person name="Yamazaki M."/>
            <person name="Kanehori K."/>
            <person name="Amano N."/>
            <person name="Ohya Y."/>
            <person name="Makino K."/>
            <person name="Suzuki M."/>
        </authorList>
    </citation>
    <scope>NUCLEOTIDE SEQUENCE [LARGE SCALE GENOMIC DNA]</scope>
    <source>
        <strain evidence="10">ATCC 51530 / DSM 4299 / JCM 9571 / NBRC 15438 / GSS1</strain>
    </source>
</reference>
<organism evidence="9 10">
    <name type="scientific">Thermoplasma volcanium (strain ATCC 51530 / DSM 4299 / JCM 9571 / NBRC 15438 / GSS1)</name>
    <dbReference type="NCBI Taxonomy" id="273116"/>
    <lineage>
        <taxon>Archaea</taxon>
        <taxon>Methanobacteriati</taxon>
        <taxon>Thermoplasmatota</taxon>
        <taxon>Thermoplasmata</taxon>
        <taxon>Thermoplasmatales</taxon>
        <taxon>Thermoplasmataceae</taxon>
        <taxon>Thermoplasma</taxon>
    </lineage>
</organism>
<dbReference type="STRING" id="273116.gene:9381808"/>
<feature type="transmembrane region" description="Helical" evidence="7">
    <location>
        <begin position="846"/>
        <end position="866"/>
    </location>
</feature>
<dbReference type="HOGENOM" id="CLU_313455_0_0_2"/>
<keyword evidence="3" id="KW-1003">Cell membrane</keyword>
<evidence type="ECO:0000313" key="9">
    <source>
        <dbReference type="EMBL" id="BAB60157.1"/>
    </source>
</evidence>
<keyword evidence="4 7" id="KW-0812">Transmembrane</keyword>
<dbReference type="KEGG" id="tvo:TVG1035393"/>
<feature type="transmembrane region" description="Helical" evidence="7">
    <location>
        <begin position="21"/>
        <end position="39"/>
    </location>
</feature>
<dbReference type="eggNOG" id="arCOG02175">
    <property type="taxonomic scope" value="Archaea"/>
</dbReference>
<dbReference type="PANTHER" id="PTHR33406:SF6">
    <property type="entry name" value="MEMBRANE PROTEIN YDGH-RELATED"/>
    <property type="match status" value="1"/>
</dbReference>
<dbReference type="PROSITE" id="PS50156">
    <property type="entry name" value="SSD"/>
    <property type="match status" value="2"/>
</dbReference>
<dbReference type="SUPFAM" id="SSF82866">
    <property type="entry name" value="Multidrug efflux transporter AcrB transmembrane domain"/>
    <property type="match status" value="2"/>
</dbReference>
<keyword evidence="5 7" id="KW-1133">Transmembrane helix</keyword>
<dbReference type="Proteomes" id="UP000001017">
    <property type="component" value="Chromosome"/>
</dbReference>
<evidence type="ECO:0000256" key="1">
    <source>
        <dbReference type="ARBA" id="ARBA00004651"/>
    </source>
</evidence>
<feature type="transmembrane region" description="Helical" evidence="7">
    <location>
        <begin position="694"/>
        <end position="712"/>
    </location>
</feature>
<dbReference type="InterPro" id="IPR004869">
    <property type="entry name" value="MMPL_dom"/>
</dbReference>
<proteinExistence type="inferred from homology"/>
<feature type="transmembrane region" description="Helical" evidence="7">
    <location>
        <begin position="567"/>
        <end position="589"/>
    </location>
</feature>
<dbReference type="EMBL" id="BA000011">
    <property type="protein sequence ID" value="BAB60157.1"/>
    <property type="molecule type" value="Genomic_DNA"/>
</dbReference>
<protein>
    <submittedName>
        <fullName evidence="9">Membrane protein</fullName>
    </submittedName>
</protein>
<evidence type="ECO:0000256" key="7">
    <source>
        <dbReference type="SAM" id="Phobius"/>
    </source>
</evidence>
<feature type="transmembrane region" description="Helical" evidence="7">
    <location>
        <begin position="467"/>
        <end position="486"/>
    </location>
</feature>
<evidence type="ECO:0000313" key="10">
    <source>
        <dbReference type="Proteomes" id="UP000001017"/>
    </source>
</evidence>
<feature type="transmembrane region" description="Helical" evidence="7">
    <location>
        <begin position="900"/>
        <end position="925"/>
    </location>
</feature>
<feature type="transmembrane region" description="Helical" evidence="7">
    <location>
        <begin position="525"/>
        <end position="546"/>
    </location>
</feature>
<evidence type="ECO:0000256" key="2">
    <source>
        <dbReference type="ARBA" id="ARBA00010157"/>
    </source>
</evidence>
<dbReference type="RefSeq" id="WP_010917243.1">
    <property type="nucleotide sequence ID" value="NC_002689.2"/>
</dbReference>
<feature type="transmembrane region" description="Helical" evidence="7">
    <location>
        <begin position="821"/>
        <end position="840"/>
    </location>
</feature>
<evidence type="ECO:0000256" key="6">
    <source>
        <dbReference type="ARBA" id="ARBA00023136"/>
    </source>
</evidence>
<name>Q979Z5_THEVO</name>
<sequence length="1015" mass="112490">MFESTFKGIGLFSARHSTAVIISWILLLLVLAPFAPSLFTHTNYNIASDIVPTNSPANIASNLQTSEFNTSNDSSFVIVTNDTSIDQQLSLTALMNMQEAIMSYLNSEGFSVNVSSILVVENNTLRSVSLSLYGELKSIYDLNEKLYNSVLTINKTLDLTANFLFLPATIYYSTLLTAYKKSGDLNVSEHLAYNYTVDNRTLFNETPYEELYMPYVNGFSLLLNNTLNSSNIHEVLDLVNYAVNETVTGIAGKAGPFGPILISVDHNLTLRTFNVKKDFLNYSYNYSVSTISEQLSNYTDLISKNLHTTVTNFSRSIVNLSLSGNSAGVPDLTSLEVYNGTVYLFQGNPLVSLNTKYLEPYLSALLDGGKGNFAQVNNTVNSTLYYETFSQYPIIPSNYVFRSFVGYGNTTEIFAFGLNKNYSISTLNHVNKIASSYVSVDPINGSYYTAGTTVLDQQIEQEVMDGLIRALIIGIVLSIVIVGLFFRSPVAAFIPFSLFLMSSIISFGINSLLYEHILHSSVSFVTPTLLLILLLGLTSDYVVYIMSRFRRELIRNNLDAIAESSMWAGHAVFTSGITVALSYIVLYLFNVPIFSDAGITNAVGVIVSVMLGNTFLIALLSKMKGKIFWPFRSKKIPMENTMDKISKIVINNKKKIVVIFVVVAMASLFVYAITPTNMDVFNLIPPSSGIQSAVVVNQSFHGDLFFTSFVILKFSSPILSNGTYNTTEMLQVTNLESFLKNQSEIANVYGPSYPYGYFVNVTNLPSSYASEYKKQISTYIGKNPEYVMVEFELHDISWSDPATSFINKLPSMISDKFGNSLVFYVGGLTAGLDAAYSHTLHTFEEMIPIITGSIFVILLIQLSSVFTPIRLILMVLASVIVGLVIIYAIVYYIYGLPIIVFMPMFTFVTLLAVGLDYDIFMITRAREGVIKGMSDEEAITTSIKENGGIIVTLGSLLFVTFGSLYFSDLQLIEEIGGGLAIGVLIDTFLSWPFFVPAVMLLMKHLNWWPSKIQKH</sequence>
<accession>Q979Z5</accession>
<reference evidence="9 10" key="2">
    <citation type="journal article" date="2000" name="Proc. Natl. Acad. Sci. U.S.A.">
        <title>Archaeal adaptation to higher temperatures revealed by genomic sequence of Thermoplasma volcanium.</title>
        <authorList>
            <person name="Kawashima T."/>
            <person name="Amano N."/>
            <person name="Koike H."/>
            <person name="Makino S."/>
            <person name="Higuchi S."/>
            <person name="Kawashima-Ohya Y."/>
            <person name="Watanabe K."/>
            <person name="Yamazaki M."/>
            <person name="Kanehori K."/>
            <person name="Kawamoto T."/>
            <person name="Nunoshiba T."/>
            <person name="Yamamoto Y."/>
            <person name="Aramaki H."/>
            <person name="Makino K."/>
            <person name="Suzuki M."/>
        </authorList>
    </citation>
    <scope>NUCLEOTIDE SEQUENCE [LARGE SCALE GENOMIC DNA]</scope>
    <source>
        <strain evidence="10">ATCC 51530 / DSM 4299 / JCM 9571 / NBRC 15438 / GSS1</strain>
    </source>
</reference>
<feature type="transmembrane region" description="Helical" evidence="7">
    <location>
        <begin position="601"/>
        <end position="620"/>
    </location>
</feature>
<feature type="transmembrane region" description="Helical" evidence="7">
    <location>
        <begin position="978"/>
        <end position="1002"/>
    </location>
</feature>
<dbReference type="PaxDb" id="273116-14325253"/>
<keyword evidence="10" id="KW-1185">Reference proteome</keyword>
<dbReference type="Gene3D" id="1.20.1640.10">
    <property type="entry name" value="Multidrug efflux transporter AcrB transmembrane domain"/>
    <property type="match status" value="2"/>
</dbReference>
<feature type="domain" description="SSD" evidence="8">
    <location>
        <begin position="872"/>
        <end position="1000"/>
    </location>
</feature>
<feature type="transmembrane region" description="Helical" evidence="7">
    <location>
        <begin position="946"/>
        <end position="966"/>
    </location>
</feature>
<feature type="transmembrane region" description="Helical" evidence="7">
    <location>
        <begin position="656"/>
        <end position="674"/>
    </location>
</feature>
<dbReference type="GO" id="GO:0005886">
    <property type="term" value="C:plasma membrane"/>
    <property type="evidence" value="ECO:0007669"/>
    <property type="project" value="UniProtKB-SubCell"/>
</dbReference>
<dbReference type="AlphaFoldDB" id="Q979Z5"/>
<evidence type="ECO:0000256" key="4">
    <source>
        <dbReference type="ARBA" id="ARBA00022692"/>
    </source>
</evidence>
<dbReference type="PANTHER" id="PTHR33406">
    <property type="entry name" value="MEMBRANE PROTEIN MJ1562-RELATED"/>
    <property type="match status" value="1"/>
</dbReference>
<comment type="subcellular location">
    <subcellularLocation>
        <location evidence="1">Cell membrane</location>
        <topology evidence="1">Multi-pass membrane protein</topology>
    </subcellularLocation>
</comment>
<feature type="transmembrane region" description="Helical" evidence="7">
    <location>
        <begin position="873"/>
        <end position="894"/>
    </location>
</feature>
<dbReference type="Pfam" id="PF03176">
    <property type="entry name" value="MMPL"/>
    <property type="match status" value="2"/>
</dbReference>
<dbReference type="GeneID" id="1441125"/>
<dbReference type="OrthoDB" id="42357at2157"/>
<evidence type="ECO:0000256" key="5">
    <source>
        <dbReference type="ARBA" id="ARBA00022989"/>
    </source>
</evidence>
<feature type="domain" description="SSD" evidence="8">
    <location>
        <begin position="500"/>
        <end position="622"/>
    </location>
</feature>